<keyword evidence="1" id="KW-1015">Disulfide bond</keyword>
<dbReference type="EMBL" id="SSOB01000003">
    <property type="protein sequence ID" value="THF83876.1"/>
    <property type="molecule type" value="Genomic_DNA"/>
</dbReference>
<protein>
    <submittedName>
        <fullName evidence="4">TlpA family protein disulfide reductase</fullName>
    </submittedName>
</protein>
<keyword evidence="5" id="KW-1185">Reference proteome</keyword>
<dbReference type="SUPFAM" id="SSF52833">
    <property type="entry name" value="Thioredoxin-like"/>
    <property type="match status" value="1"/>
</dbReference>
<dbReference type="InterPro" id="IPR013766">
    <property type="entry name" value="Thioredoxin_domain"/>
</dbReference>
<dbReference type="CDD" id="cd02966">
    <property type="entry name" value="TlpA_like_family"/>
    <property type="match status" value="1"/>
</dbReference>
<dbReference type="GO" id="GO:0016209">
    <property type="term" value="F:antioxidant activity"/>
    <property type="evidence" value="ECO:0007669"/>
    <property type="project" value="InterPro"/>
</dbReference>
<evidence type="ECO:0000313" key="5">
    <source>
        <dbReference type="Proteomes" id="UP000310636"/>
    </source>
</evidence>
<evidence type="ECO:0000256" key="2">
    <source>
        <dbReference type="SAM" id="MobiDB-lite"/>
    </source>
</evidence>
<dbReference type="Proteomes" id="UP000310636">
    <property type="component" value="Unassembled WGS sequence"/>
</dbReference>
<feature type="region of interest" description="Disordered" evidence="2">
    <location>
        <begin position="27"/>
        <end position="46"/>
    </location>
</feature>
<sequence>MKRNQIIVIAVFLAVIAIVLWNAAGSDKQDEANPGAAAAAGADMKPSPVPGSLAPAFELSSIDDSITYKVGGERDKVLIVNFWASWCGPCDLEAPDLQTIHEKYGDQVDLYAVNATKYDTVRGAKDFVKEKEIDFPVMMDKDGKVGDDYKVFSYPISFIIDKQGVVRERIEGVQPLEKWEKMLDEVVGA</sequence>
<dbReference type="InterPro" id="IPR050553">
    <property type="entry name" value="Thioredoxin_ResA/DsbE_sf"/>
</dbReference>
<dbReference type="InterPro" id="IPR017937">
    <property type="entry name" value="Thioredoxin_CS"/>
</dbReference>
<dbReference type="RefSeq" id="WP_136368504.1">
    <property type="nucleotide sequence ID" value="NZ_SSOB01000003.1"/>
</dbReference>
<dbReference type="InterPro" id="IPR000866">
    <property type="entry name" value="AhpC/TSA"/>
</dbReference>
<comment type="caution">
    <text evidence="4">The sequence shown here is derived from an EMBL/GenBank/DDBJ whole genome shotgun (WGS) entry which is preliminary data.</text>
</comment>
<dbReference type="OrthoDB" id="25753at2"/>
<evidence type="ECO:0000313" key="4">
    <source>
        <dbReference type="EMBL" id="THF83876.1"/>
    </source>
</evidence>
<proteinExistence type="predicted"/>
<evidence type="ECO:0000256" key="1">
    <source>
        <dbReference type="ARBA" id="ARBA00023157"/>
    </source>
</evidence>
<dbReference type="PROSITE" id="PS51352">
    <property type="entry name" value="THIOREDOXIN_2"/>
    <property type="match status" value="1"/>
</dbReference>
<reference evidence="4 5" key="1">
    <citation type="submission" date="2019-04" db="EMBL/GenBank/DDBJ databases">
        <title>Cohnella sp. nov. isolated from preserved vegetables.</title>
        <authorList>
            <person name="Lin S.-Y."/>
            <person name="Hung M.-H."/>
            <person name="Young C.-C."/>
        </authorList>
    </citation>
    <scope>NUCLEOTIDE SEQUENCE [LARGE SCALE GENOMIC DNA]</scope>
    <source>
        <strain evidence="4 5">CC-MHH1044</strain>
    </source>
</reference>
<feature type="domain" description="Thioredoxin" evidence="3">
    <location>
        <begin position="48"/>
        <end position="188"/>
    </location>
</feature>
<name>A0A4S4C7F3_9BACL</name>
<dbReference type="PANTHER" id="PTHR42852">
    <property type="entry name" value="THIOL:DISULFIDE INTERCHANGE PROTEIN DSBE"/>
    <property type="match status" value="1"/>
</dbReference>
<organism evidence="4 5">
    <name type="scientific">Cohnella fermenti</name>
    <dbReference type="NCBI Taxonomy" id="2565925"/>
    <lineage>
        <taxon>Bacteria</taxon>
        <taxon>Bacillati</taxon>
        <taxon>Bacillota</taxon>
        <taxon>Bacilli</taxon>
        <taxon>Bacillales</taxon>
        <taxon>Paenibacillaceae</taxon>
        <taxon>Cohnella</taxon>
    </lineage>
</organism>
<dbReference type="InterPro" id="IPR036249">
    <property type="entry name" value="Thioredoxin-like_sf"/>
</dbReference>
<dbReference type="Pfam" id="PF00578">
    <property type="entry name" value="AhpC-TSA"/>
    <property type="match status" value="1"/>
</dbReference>
<gene>
    <name evidence="4" type="ORF">E6C55_04140</name>
</gene>
<dbReference type="AlphaFoldDB" id="A0A4S4C7F3"/>
<dbReference type="GO" id="GO:0016491">
    <property type="term" value="F:oxidoreductase activity"/>
    <property type="evidence" value="ECO:0007669"/>
    <property type="project" value="InterPro"/>
</dbReference>
<accession>A0A4S4C7F3</accession>
<evidence type="ECO:0000259" key="3">
    <source>
        <dbReference type="PROSITE" id="PS51352"/>
    </source>
</evidence>
<dbReference type="Gene3D" id="3.40.30.10">
    <property type="entry name" value="Glutaredoxin"/>
    <property type="match status" value="1"/>
</dbReference>
<dbReference type="PANTHER" id="PTHR42852:SF17">
    <property type="entry name" value="THIOREDOXIN-LIKE PROTEIN HI_1115"/>
    <property type="match status" value="1"/>
</dbReference>
<dbReference type="PROSITE" id="PS00194">
    <property type="entry name" value="THIOREDOXIN_1"/>
    <property type="match status" value="1"/>
</dbReference>